<dbReference type="STRING" id="1408189.CLAC_10980"/>
<gene>
    <name evidence="3" type="ORF">CLAC_10980</name>
</gene>
<evidence type="ECO:0000313" key="4">
    <source>
        <dbReference type="Proteomes" id="UP000058446"/>
    </source>
</evidence>
<sequence>MILLADILAIAFIVGGALLCLAAAVGLARFRDTISRMHASSKPQTLGLMLTLSGALIHVLVHGTWDATTLGDLGLLTLIICFALGTSPIIGNRVGHEAFKEGLIDEANIARDDSAGQR</sequence>
<accession>A0A0K2H235</accession>
<dbReference type="GO" id="GO:0015385">
    <property type="term" value="F:sodium:proton antiporter activity"/>
    <property type="evidence" value="ECO:0007669"/>
    <property type="project" value="TreeGrafter"/>
</dbReference>
<feature type="transmembrane region" description="Helical" evidence="2">
    <location>
        <begin position="46"/>
        <end position="65"/>
    </location>
</feature>
<keyword evidence="4" id="KW-1185">Reference proteome</keyword>
<dbReference type="Pfam" id="PF03334">
    <property type="entry name" value="PhaG_MnhG_YufB"/>
    <property type="match status" value="1"/>
</dbReference>
<keyword evidence="2" id="KW-1133">Transmembrane helix</keyword>
<dbReference type="Proteomes" id="UP000058446">
    <property type="component" value="Chromosome"/>
</dbReference>
<evidence type="ECO:0000256" key="2">
    <source>
        <dbReference type="SAM" id="Phobius"/>
    </source>
</evidence>
<organism evidence="3 4">
    <name type="scientific">Corynebacterium lactis RW2-5</name>
    <dbReference type="NCBI Taxonomy" id="1408189"/>
    <lineage>
        <taxon>Bacteria</taxon>
        <taxon>Bacillati</taxon>
        <taxon>Actinomycetota</taxon>
        <taxon>Actinomycetes</taxon>
        <taxon>Mycobacteriales</taxon>
        <taxon>Corynebacteriaceae</taxon>
        <taxon>Corynebacterium</taxon>
    </lineage>
</organism>
<keyword evidence="2" id="KW-0812">Transmembrane</keyword>
<dbReference type="KEGG" id="clw:CLAC_10980"/>
<dbReference type="PATRIC" id="fig|1408189.4.peg.2211"/>
<feature type="transmembrane region" description="Helical" evidence="2">
    <location>
        <begin position="71"/>
        <end position="90"/>
    </location>
</feature>
<reference evidence="3 4" key="1">
    <citation type="submission" date="2013-10" db="EMBL/GenBank/DDBJ databases">
        <title>Complete genome sequence of Corynebacterium lactis DSM 45799(T), isolated from raw cow milk.</title>
        <authorList>
            <person name="Ruckert C."/>
            <person name="Albersmeier A."/>
            <person name="Lipski A."/>
            <person name="Kalinowski J."/>
        </authorList>
    </citation>
    <scope>NUCLEOTIDE SEQUENCE [LARGE SCALE GENOMIC DNA]</scope>
    <source>
        <strain evidence="3 4">RW2-5</strain>
    </source>
</reference>
<dbReference type="InterPro" id="IPR005133">
    <property type="entry name" value="PhaG_MnhG_YufB"/>
</dbReference>
<keyword evidence="2" id="KW-0472">Membrane</keyword>
<dbReference type="OrthoDB" id="3214257at2"/>
<dbReference type="EMBL" id="CP006841">
    <property type="protein sequence ID" value="ALA68110.1"/>
    <property type="molecule type" value="Genomic_DNA"/>
</dbReference>
<dbReference type="AlphaFoldDB" id="A0A0K2H235"/>
<dbReference type="PANTHER" id="PTHR34703">
    <property type="entry name" value="ANTIPORTER SUBUNIT MNHG2-RELATED"/>
    <property type="match status" value="1"/>
</dbReference>
<dbReference type="PANTHER" id="PTHR34703:SF1">
    <property type="entry name" value="ANTIPORTER SUBUNIT MNHG2-RELATED"/>
    <property type="match status" value="1"/>
</dbReference>
<feature type="transmembrane region" description="Helical" evidence="2">
    <location>
        <begin position="6"/>
        <end position="25"/>
    </location>
</feature>
<protein>
    <submittedName>
        <fullName evidence="3">Cation:proton antiporter</fullName>
    </submittedName>
</protein>
<name>A0A0K2H235_9CORY</name>
<evidence type="ECO:0000256" key="1">
    <source>
        <dbReference type="ARBA" id="ARBA00008404"/>
    </source>
</evidence>
<proteinExistence type="inferred from homology"/>
<evidence type="ECO:0000313" key="3">
    <source>
        <dbReference type="EMBL" id="ALA68110.1"/>
    </source>
</evidence>
<dbReference type="RefSeq" id="WP_053412917.1">
    <property type="nucleotide sequence ID" value="NZ_CP006841.1"/>
</dbReference>
<comment type="similarity">
    <text evidence="1">Belongs to the CPA3 antiporters (TC 2.A.63) subunit G family.</text>
</comment>